<dbReference type="InterPro" id="IPR014710">
    <property type="entry name" value="RmlC-like_jellyroll"/>
</dbReference>
<dbReference type="RefSeq" id="WP_045967018.1">
    <property type="nucleotide sequence ID" value="NZ_CP090145.1"/>
</dbReference>
<evidence type="ECO:0000259" key="1">
    <source>
        <dbReference type="PROSITE" id="PS50042"/>
    </source>
</evidence>
<dbReference type="Pfam" id="PF00027">
    <property type="entry name" value="cNMP_binding"/>
    <property type="match status" value="1"/>
</dbReference>
<dbReference type="InterPro" id="IPR018490">
    <property type="entry name" value="cNMP-bd_dom_sf"/>
</dbReference>
<organism evidence="2 3">
    <name type="scientific">Flavobacterium sediminilitoris</name>
    <dbReference type="NCBI Taxonomy" id="2024526"/>
    <lineage>
        <taxon>Bacteria</taxon>
        <taxon>Pseudomonadati</taxon>
        <taxon>Bacteroidota</taxon>
        <taxon>Flavobacteriia</taxon>
        <taxon>Flavobacteriales</taxon>
        <taxon>Flavobacteriaceae</taxon>
        <taxon>Flavobacterium</taxon>
    </lineage>
</organism>
<feature type="domain" description="Cyclic nucleotide-binding" evidence="1">
    <location>
        <begin position="10"/>
        <end position="65"/>
    </location>
</feature>
<dbReference type="Gene3D" id="2.60.120.10">
    <property type="entry name" value="Jelly Rolls"/>
    <property type="match status" value="1"/>
</dbReference>
<dbReference type="Proteomes" id="UP000830454">
    <property type="component" value="Chromosome"/>
</dbReference>
<proteinExistence type="predicted"/>
<keyword evidence="3" id="KW-1185">Reference proteome</keyword>
<reference evidence="2" key="2">
    <citation type="submission" date="2022-04" db="EMBL/GenBank/DDBJ databases">
        <title>Complete Genome Sequence of Flavobacterium sediminilitoris YSM-43, Isolated from a Tidal Sediment.</title>
        <authorList>
            <person name="Lee P.A."/>
        </authorList>
    </citation>
    <scope>NUCLEOTIDE SEQUENCE</scope>
    <source>
        <strain evidence="2">YSM-43</strain>
    </source>
</reference>
<reference evidence="2" key="1">
    <citation type="submission" date="2021-12" db="EMBL/GenBank/DDBJ databases">
        <authorList>
            <person name="Cha I.-T."/>
            <person name="Lee K.-E."/>
            <person name="Park S.-J."/>
        </authorList>
    </citation>
    <scope>NUCLEOTIDE SEQUENCE</scope>
    <source>
        <strain evidence="2">YSM-43</strain>
    </source>
</reference>
<dbReference type="EMBL" id="CP090145">
    <property type="protein sequence ID" value="UOX33026.1"/>
    <property type="molecule type" value="Genomic_DNA"/>
</dbReference>
<evidence type="ECO:0000313" key="2">
    <source>
        <dbReference type="EMBL" id="UOX33026.1"/>
    </source>
</evidence>
<protein>
    <submittedName>
        <fullName evidence="2">Crp/Fnr family transcriptional regulator</fullName>
    </submittedName>
</protein>
<dbReference type="SUPFAM" id="SSF51206">
    <property type="entry name" value="cAMP-binding domain-like"/>
    <property type="match status" value="1"/>
</dbReference>
<gene>
    <name evidence="2" type="ORF">LXD69_13385</name>
</gene>
<sequence>MNLLVKEFKNFGSLSPEAELDFQNRVVRHEYKKGSFYIKEGQTSSGLFIIEKGLVRMFYRKGDKEINSLFATENEVVTSSRTFFFKFPAKENIQFLEDSIIHSISRKNLYELCNLYPEINTIERLATEAYSLALEDRIFSLQTLSATERYDELVRDNPQILQRVSLGHIASYLGVTLETISRIRKK</sequence>
<dbReference type="PROSITE" id="PS50042">
    <property type="entry name" value="CNMP_BINDING_3"/>
    <property type="match status" value="1"/>
</dbReference>
<dbReference type="CDD" id="cd00038">
    <property type="entry name" value="CAP_ED"/>
    <property type="match status" value="1"/>
</dbReference>
<accession>A0ABY4HJL2</accession>
<name>A0ABY4HJL2_9FLAO</name>
<dbReference type="InterPro" id="IPR000595">
    <property type="entry name" value="cNMP-bd_dom"/>
</dbReference>
<evidence type="ECO:0000313" key="3">
    <source>
        <dbReference type="Proteomes" id="UP000830454"/>
    </source>
</evidence>